<evidence type="ECO:0000313" key="2">
    <source>
        <dbReference type="Proteomes" id="UP000012174"/>
    </source>
</evidence>
<proteinExistence type="predicted"/>
<gene>
    <name evidence="1" type="ORF">UCREL1_9078</name>
</gene>
<accession>M7SIF9</accession>
<dbReference type="EMBL" id="KB707130">
    <property type="protein sequence ID" value="EMR63962.1"/>
    <property type="molecule type" value="Genomic_DNA"/>
</dbReference>
<organism evidence="1 2">
    <name type="scientific">Eutypa lata (strain UCR-EL1)</name>
    <name type="common">Grapevine dieback disease fungus</name>
    <name type="synonym">Eutypa armeniacae</name>
    <dbReference type="NCBI Taxonomy" id="1287681"/>
    <lineage>
        <taxon>Eukaryota</taxon>
        <taxon>Fungi</taxon>
        <taxon>Dikarya</taxon>
        <taxon>Ascomycota</taxon>
        <taxon>Pezizomycotina</taxon>
        <taxon>Sordariomycetes</taxon>
        <taxon>Xylariomycetidae</taxon>
        <taxon>Xylariales</taxon>
        <taxon>Diatrypaceae</taxon>
        <taxon>Eutypa</taxon>
    </lineage>
</organism>
<dbReference type="AlphaFoldDB" id="M7SIF9"/>
<evidence type="ECO:0000313" key="1">
    <source>
        <dbReference type="EMBL" id="EMR63962.1"/>
    </source>
</evidence>
<reference evidence="2" key="1">
    <citation type="journal article" date="2013" name="Genome Announc.">
        <title>Draft genome sequence of the grapevine dieback fungus Eutypa lata UCR-EL1.</title>
        <authorList>
            <person name="Blanco-Ulate B."/>
            <person name="Rolshausen P.E."/>
            <person name="Cantu D."/>
        </authorList>
    </citation>
    <scope>NUCLEOTIDE SEQUENCE [LARGE SCALE GENOMIC DNA]</scope>
    <source>
        <strain evidence="2">UCR-EL1</strain>
    </source>
</reference>
<dbReference type="HOGENOM" id="CLU_1758803_0_0_1"/>
<protein>
    <submittedName>
        <fullName evidence="1">Uncharacterized protein</fullName>
    </submittedName>
</protein>
<dbReference type="KEGG" id="ela:UCREL1_9078"/>
<keyword evidence="2" id="KW-1185">Reference proteome</keyword>
<sequence length="148" mass="16682">MAIISNAGAKSLAKVALYLHFNTVAEFKCYLQTTAADIFKDAFVWRRTKLEENNKNKPTSFSTKSLLGSIMSLNETQYKSLVDDMRASRFETENLPETVPVEMFVTMGCILRLVESEPARFRETSEENSPPGSLFVLGHSLEDLNRAH</sequence>
<name>M7SIF9_EUTLA</name>
<dbReference type="Proteomes" id="UP000012174">
    <property type="component" value="Unassembled WGS sequence"/>
</dbReference>